<name>A0A1H6VD78_9DEIO</name>
<dbReference type="EMBL" id="FNZA01000003">
    <property type="protein sequence ID" value="SEJ02599.1"/>
    <property type="molecule type" value="Genomic_DNA"/>
</dbReference>
<keyword evidence="2" id="KW-1185">Reference proteome</keyword>
<dbReference type="STRING" id="856736.SAMN04488058_103131"/>
<evidence type="ECO:0000313" key="1">
    <source>
        <dbReference type="EMBL" id="SEJ02599.1"/>
    </source>
</evidence>
<evidence type="ECO:0000313" key="2">
    <source>
        <dbReference type="Proteomes" id="UP000199223"/>
    </source>
</evidence>
<dbReference type="Proteomes" id="UP000199223">
    <property type="component" value="Unassembled WGS sequence"/>
</dbReference>
<accession>A0A1H6VD78</accession>
<gene>
    <name evidence="1" type="ORF">SAMN04488058_103131</name>
</gene>
<protein>
    <submittedName>
        <fullName evidence="1">Uncharacterized protein</fullName>
    </submittedName>
</protein>
<proteinExistence type="predicted"/>
<dbReference type="AlphaFoldDB" id="A0A1H6VD78"/>
<organism evidence="1 2">
    <name type="scientific">Deinococcus reticulitermitis</name>
    <dbReference type="NCBI Taxonomy" id="856736"/>
    <lineage>
        <taxon>Bacteria</taxon>
        <taxon>Thermotogati</taxon>
        <taxon>Deinococcota</taxon>
        <taxon>Deinococci</taxon>
        <taxon>Deinococcales</taxon>
        <taxon>Deinococcaceae</taxon>
        <taxon>Deinococcus</taxon>
    </lineage>
</organism>
<sequence length="86" mass="8823">MSLKLWRSLAAVSARYGGSNLRLHLRADRPGEAGAASAARDALAPADSLPDARPWPEPGAHRSLSAGLASAWLAVAVGPLESVVAL</sequence>
<reference evidence="2" key="1">
    <citation type="submission" date="2016-10" db="EMBL/GenBank/DDBJ databases">
        <authorList>
            <person name="Varghese N."/>
            <person name="Submissions S."/>
        </authorList>
    </citation>
    <scope>NUCLEOTIDE SEQUENCE [LARGE SCALE GENOMIC DNA]</scope>
    <source>
        <strain evidence="2">CGMCC 1.10218</strain>
    </source>
</reference>